<evidence type="ECO:0000313" key="1">
    <source>
        <dbReference type="EMBL" id="DAE92580.1"/>
    </source>
</evidence>
<proteinExistence type="predicted"/>
<sequence length="292" mass="33393">MNTLDYSERLYIGEYDVGSNNYACTAFGGFDELIAFPPLKTPPANDWHEERGFDPDLSAPVLDTREVTLRLSATDTGDYANTLELLAKTPVVEVSAPSIGRSWSLRFIAPTDSAHSSTFGLKFADDTPMQAYTYQPPNAEKECEWILSTSRRDYFVITESPKRSFADYGARVLGDVVDEMERRNEVKTGLLRKFSTKPGAFYDKSAMFFEKGGDRQVQLLMRADTLAELWRNYDALLFDLIRPGARRYKEAPFYYSSCRVDKFIPDEPRPWLQFTLTLTFYEGSSEKSYYEL</sequence>
<name>A0A8S5RTU7_9CAUD</name>
<protein>
    <submittedName>
        <fullName evidence="1">Uncharacterized protein</fullName>
    </submittedName>
</protein>
<organism evidence="1">
    <name type="scientific">Siphoviridae sp. ctQjT5</name>
    <dbReference type="NCBI Taxonomy" id="2827572"/>
    <lineage>
        <taxon>Viruses</taxon>
        <taxon>Duplodnaviria</taxon>
        <taxon>Heunggongvirae</taxon>
        <taxon>Uroviricota</taxon>
        <taxon>Caudoviricetes</taxon>
    </lineage>
</organism>
<dbReference type="EMBL" id="BK057803">
    <property type="protein sequence ID" value="DAE92580.1"/>
    <property type="molecule type" value="Genomic_DNA"/>
</dbReference>
<accession>A0A8S5RTU7</accession>
<reference evidence="1" key="1">
    <citation type="journal article" date="2021" name="Proc. Natl. Acad. Sci. U.S.A.">
        <title>A Catalog of Tens of Thousands of Viruses from Human Metagenomes Reveals Hidden Associations with Chronic Diseases.</title>
        <authorList>
            <person name="Tisza M.J."/>
            <person name="Buck C.B."/>
        </authorList>
    </citation>
    <scope>NUCLEOTIDE SEQUENCE</scope>
    <source>
        <strain evidence="1">CtQjT5</strain>
    </source>
</reference>